<sequence length="82" mass="8217">MPADLPLVVVLGVGFALAALVSGDPVRAAAIMEACAVAHDGDGHGDPGPVQVRGVARTDHGVDRPDRAAGTGDDLIRLLRAG</sequence>
<evidence type="ECO:0000313" key="1">
    <source>
        <dbReference type="EMBL" id="KAA2260440.1"/>
    </source>
</evidence>
<gene>
    <name evidence="1" type="ORF">F0L68_20100</name>
</gene>
<name>A0A5B2XBI7_9PSEU</name>
<protein>
    <submittedName>
        <fullName evidence="1">Uncharacterized protein</fullName>
    </submittedName>
</protein>
<dbReference type="Proteomes" id="UP000323454">
    <property type="component" value="Unassembled WGS sequence"/>
</dbReference>
<dbReference type="AlphaFoldDB" id="A0A5B2XBI7"/>
<reference evidence="1 2" key="1">
    <citation type="submission" date="2019-09" db="EMBL/GenBank/DDBJ databases">
        <title>Goodfellowia gen. nov., a new genus of the Pseudonocardineae related to Actinoalloteichus, containing Goodfellowia coeruleoviolacea gen. nov., comb. nov. gen. nov., comb. nov.</title>
        <authorList>
            <person name="Labeda D."/>
        </authorList>
    </citation>
    <scope>NUCLEOTIDE SEQUENCE [LARGE SCALE GENOMIC DNA]</scope>
    <source>
        <strain evidence="1 2">AN110305</strain>
    </source>
</reference>
<keyword evidence="2" id="KW-1185">Reference proteome</keyword>
<proteinExistence type="predicted"/>
<dbReference type="RefSeq" id="WP_149851164.1">
    <property type="nucleotide sequence ID" value="NZ_VUOB01000036.1"/>
</dbReference>
<organism evidence="1 2">
    <name type="scientific">Solihabitans fulvus</name>
    <dbReference type="NCBI Taxonomy" id="1892852"/>
    <lineage>
        <taxon>Bacteria</taxon>
        <taxon>Bacillati</taxon>
        <taxon>Actinomycetota</taxon>
        <taxon>Actinomycetes</taxon>
        <taxon>Pseudonocardiales</taxon>
        <taxon>Pseudonocardiaceae</taxon>
        <taxon>Solihabitans</taxon>
    </lineage>
</organism>
<dbReference type="EMBL" id="VUOB01000036">
    <property type="protein sequence ID" value="KAA2260440.1"/>
    <property type="molecule type" value="Genomic_DNA"/>
</dbReference>
<comment type="caution">
    <text evidence="1">The sequence shown here is derived from an EMBL/GenBank/DDBJ whole genome shotgun (WGS) entry which is preliminary data.</text>
</comment>
<reference evidence="1 2" key="2">
    <citation type="submission" date="2019-09" db="EMBL/GenBank/DDBJ databases">
        <authorList>
            <person name="Jin C."/>
        </authorList>
    </citation>
    <scope>NUCLEOTIDE SEQUENCE [LARGE SCALE GENOMIC DNA]</scope>
    <source>
        <strain evidence="1 2">AN110305</strain>
    </source>
</reference>
<evidence type="ECO:0000313" key="2">
    <source>
        <dbReference type="Proteomes" id="UP000323454"/>
    </source>
</evidence>
<accession>A0A5B2XBI7</accession>